<sequence>MNSNIRLVVIGCGEWGARLIKEFAELECLVGVVDEISARAEKQGQTHGVPAMQWDFVLKDSTINAVVIATPAASHVNLAVQAILAGKHVLVEKPMALAVSDGQRLMHAAATTNKVVMVGHLFHCHPAFIKLRSLVLDGQLGQIRHIYSTRLAFGRIRHVENALWSLAPHDVSMILALLGGESPETVTAEGVSYLAPGIVDSVTAHLRFANGAHAQFSVSWAYPFKERKLVVVGDEAMAVFDDMEPWESKLVLFRHKIAWPNGLPEAKNGERQAVPLLAAQPLAAQCREFLSCIQENRQPVANIVEGLSVLHILATVERAMDSNSLVSHQRSKPSPPGLRKVDEPPPATKRNNKTLTSCQVHETAVVEIGGTVGEGTQIWHFSHVLDGAQIGRDCIIGQNVMVGRGAVIGDRCKIQNNVSIYSGVLLEDGVFCGPSCVFTNVLTPRAEVERKNEFLDTKVRRGATIGANSTVICGVELGEYCMVGAGAVITKSIPPHALVVGNPATQIGWVSRAGERLGPDLMCRRTGERYFELKGPNKACQLTLAPGEKDQLMSNALANSESFPFVDIRSQVSTIRKALDQRISRVLDRGTFIAGPEVDELEMKLAKFTKASHVVTCASGTDAITLSLMALDIQVGDAVLVPTFTFVASVEPVVLLGATPIFLDIEPETFTIDPRLIAQGVKVARSSGYRPVGIIAVDIFGHPADYDALRTEASLHDLWLLADAAQSFGATSARGERVGTLATITTTSFFPSKPLGCLGDGGAIFTQDSHIAKKVRSLSRHGRTEDDKFDSHRIGLNSRLDALQAAVLLVKLEIFKEELLKKREVAARYTQQLNKSQMLLGNLPPIIAPATKAGFDSAWAAYTVRVCSREPARGHKMDGNGSERRETIQDTLKQHGFPTVVYYPKLIHTMAPYAKFPVVGNACPVAEKAVCEVLSLPMSPGMKVKDQINLVNILTSTDHTKHG</sequence>
<dbReference type="Pfam" id="PF01408">
    <property type="entry name" value="GFO_IDH_MocA"/>
    <property type="match status" value="1"/>
</dbReference>
<gene>
    <name evidence="5" type="ORF">CLO192961_LOCUS48769</name>
</gene>
<dbReference type="Gene3D" id="2.160.10.10">
    <property type="entry name" value="Hexapeptide repeat proteins"/>
    <property type="match status" value="1"/>
</dbReference>
<dbReference type="EMBL" id="CABFNS010000368">
    <property type="protein sequence ID" value="VUC21323.1"/>
    <property type="molecule type" value="Genomic_DNA"/>
</dbReference>
<dbReference type="Gene3D" id="3.30.360.10">
    <property type="entry name" value="Dihydrodipicolinate Reductase, domain 2"/>
    <property type="match status" value="1"/>
</dbReference>
<reference evidence="5 6" key="1">
    <citation type="submission" date="2019-06" db="EMBL/GenBank/DDBJ databases">
        <authorList>
            <person name="Broberg M."/>
        </authorList>
    </citation>
    <scope>NUCLEOTIDE SEQUENCE [LARGE SCALE GENOMIC DNA]</scope>
</reference>
<dbReference type="Gene3D" id="3.40.640.10">
    <property type="entry name" value="Type I PLP-dependent aspartate aminotransferase-like (Major domain)"/>
    <property type="match status" value="1"/>
</dbReference>
<feature type="domain" description="GFO/IDH/MocA-like oxidoreductase" evidence="4">
    <location>
        <begin position="128"/>
        <end position="238"/>
    </location>
</feature>
<organism evidence="5 6">
    <name type="scientific">Bionectria ochroleuca</name>
    <name type="common">Gliocladium roseum</name>
    <dbReference type="NCBI Taxonomy" id="29856"/>
    <lineage>
        <taxon>Eukaryota</taxon>
        <taxon>Fungi</taxon>
        <taxon>Dikarya</taxon>
        <taxon>Ascomycota</taxon>
        <taxon>Pezizomycotina</taxon>
        <taxon>Sordariomycetes</taxon>
        <taxon>Hypocreomycetidae</taxon>
        <taxon>Hypocreales</taxon>
        <taxon>Bionectriaceae</taxon>
        <taxon>Clonostachys</taxon>
    </lineage>
</organism>
<dbReference type="CDD" id="cd00616">
    <property type="entry name" value="AHBA_syn"/>
    <property type="match status" value="1"/>
</dbReference>
<name>A0ABY6TRR1_BIOOC</name>
<dbReference type="Gene3D" id="3.40.50.720">
    <property type="entry name" value="NAD(P)-binding Rossmann-like Domain"/>
    <property type="match status" value="1"/>
</dbReference>
<dbReference type="InterPro" id="IPR000653">
    <property type="entry name" value="DegT/StrS_aminotransferase"/>
</dbReference>
<dbReference type="SUPFAM" id="SSF55347">
    <property type="entry name" value="Glyceraldehyde-3-phosphate dehydrogenase-like, C-terminal domain"/>
    <property type="match status" value="1"/>
</dbReference>
<feature type="region of interest" description="Disordered" evidence="2">
    <location>
        <begin position="323"/>
        <end position="352"/>
    </location>
</feature>
<dbReference type="InterPro" id="IPR015421">
    <property type="entry name" value="PyrdxlP-dep_Trfase_major"/>
</dbReference>
<comment type="caution">
    <text evidence="5">The sequence shown here is derived from an EMBL/GenBank/DDBJ whole genome shotgun (WGS) entry which is preliminary data.</text>
</comment>
<dbReference type="SUPFAM" id="SSF51161">
    <property type="entry name" value="Trimeric LpxA-like enzymes"/>
    <property type="match status" value="1"/>
</dbReference>
<dbReference type="InterPro" id="IPR055170">
    <property type="entry name" value="GFO_IDH_MocA-like_dom"/>
</dbReference>
<evidence type="ECO:0000259" key="3">
    <source>
        <dbReference type="Pfam" id="PF01408"/>
    </source>
</evidence>
<dbReference type="SUPFAM" id="SSF51735">
    <property type="entry name" value="NAD(P)-binding Rossmann-fold domains"/>
    <property type="match status" value="1"/>
</dbReference>
<dbReference type="InterPro" id="IPR036291">
    <property type="entry name" value="NAD(P)-bd_dom_sf"/>
</dbReference>
<dbReference type="PANTHER" id="PTHR30244">
    <property type="entry name" value="TRANSAMINASE"/>
    <property type="match status" value="1"/>
</dbReference>
<evidence type="ECO:0000256" key="2">
    <source>
        <dbReference type="SAM" id="MobiDB-lite"/>
    </source>
</evidence>
<dbReference type="Pfam" id="PF01041">
    <property type="entry name" value="DegT_DnrJ_EryC1"/>
    <property type="match status" value="1"/>
</dbReference>
<protein>
    <recommendedName>
        <fullName evidence="7">Mannose-1-phosphate guanylyltransferase</fullName>
    </recommendedName>
</protein>
<dbReference type="SUPFAM" id="SSF53383">
    <property type="entry name" value="PLP-dependent transferases"/>
    <property type="match status" value="1"/>
</dbReference>
<dbReference type="Gene3D" id="3.90.1150.10">
    <property type="entry name" value="Aspartate Aminotransferase, domain 1"/>
    <property type="match status" value="1"/>
</dbReference>
<dbReference type="Proteomes" id="UP000766486">
    <property type="component" value="Unassembled WGS sequence"/>
</dbReference>
<dbReference type="InterPro" id="IPR000683">
    <property type="entry name" value="Gfo/Idh/MocA-like_OxRdtase_N"/>
</dbReference>
<dbReference type="Pfam" id="PF22725">
    <property type="entry name" value="GFO_IDH_MocA_C3"/>
    <property type="match status" value="1"/>
</dbReference>
<evidence type="ECO:0000313" key="6">
    <source>
        <dbReference type="Proteomes" id="UP000766486"/>
    </source>
</evidence>
<comment type="similarity">
    <text evidence="1">Belongs to the Gfo/Idh/MocA family.</text>
</comment>
<feature type="domain" description="Gfo/Idh/MocA-like oxidoreductase N-terminal" evidence="3">
    <location>
        <begin position="5"/>
        <end position="120"/>
    </location>
</feature>
<keyword evidence="6" id="KW-1185">Reference proteome</keyword>
<evidence type="ECO:0000256" key="1">
    <source>
        <dbReference type="ARBA" id="ARBA00010928"/>
    </source>
</evidence>
<evidence type="ECO:0000313" key="5">
    <source>
        <dbReference type="EMBL" id="VUC21323.1"/>
    </source>
</evidence>
<proteinExistence type="inferred from homology"/>
<evidence type="ECO:0000259" key="4">
    <source>
        <dbReference type="Pfam" id="PF22725"/>
    </source>
</evidence>
<dbReference type="PANTHER" id="PTHR30244:SF42">
    <property type="entry name" value="UDP-2-ACETAMIDO-2-DEOXY-3-OXO-D-GLUCURONATE AMINOTRANSFERASE"/>
    <property type="match status" value="1"/>
</dbReference>
<dbReference type="InterPro" id="IPR011004">
    <property type="entry name" value="Trimer_LpxA-like_sf"/>
</dbReference>
<dbReference type="InterPro" id="IPR001451">
    <property type="entry name" value="Hexapep"/>
</dbReference>
<dbReference type="Pfam" id="PF00132">
    <property type="entry name" value="Hexapep"/>
    <property type="match status" value="2"/>
</dbReference>
<dbReference type="InterPro" id="IPR015424">
    <property type="entry name" value="PyrdxlP-dep_Trfase"/>
</dbReference>
<dbReference type="CDD" id="cd03358">
    <property type="entry name" value="LbH_WxcM_N_like"/>
    <property type="match status" value="1"/>
</dbReference>
<accession>A0ABY6TRR1</accession>
<evidence type="ECO:0008006" key="7">
    <source>
        <dbReference type="Google" id="ProtNLM"/>
    </source>
</evidence>
<dbReference type="InterPro" id="IPR015422">
    <property type="entry name" value="PyrdxlP-dep_Trfase_small"/>
</dbReference>